<dbReference type="CDD" id="cd06261">
    <property type="entry name" value="TM_PBP2"/>
    <property type="match status" value="1"/>
</dbReference>
<keyword evidence="3" id="KW-1003">Cell membrane</keyword>
<organism evidence="9">
    <name type="scientific">Caldilineaceae bacterium SB0661_bin_32</name>
    <dbReference type="NCBI Taxonomy" id="2605255"/>
    <lineage>
        <taxon>Bacteria</taxon>
        <taxon>Bacillati</taxon>
        <taxon>Chloroflexota</taxon>
        <taxon>Caldilineae</taxon>
        <taxon>Caldilineales</taxon>
        <taxon>Caldilineaceae</taxon>
    </lineage>
</organism>
<name>A0A6B1D776_9CHLR</name>
<feature type="transmembrane region" description="Helical" evidence="7">
    <location>
        <begin position="344"/>
        <end position="367"/>
    </location>
</feature>
<sequence length="381" mass="42866">METQNSETSIQVGLPDLNMDEEQHESYFQLVWQRFRKSRPAIAGGLMVLSLIILAIFAEFFAPIDPTDANLQDSFIPPTRIRLIDVDGNFHLRPFVYNQVVTIDPKTFEPLWEEDPEQRYDIQFFVKSWEWKILGLIPTRYHLFGVGEGGKIHLLGTEKQGRDLWGRACTAGRISLSLSLFATIVSIVVGAVVGIVSGYYGGIIDNVIQRFVEFVASFPQLPLWLALAAIIPRTWDSLQVFIIMVIIFSLLSWTLLAREVRGKVLAFRETDFILAAKEMGASDARIIFLHLFPNSISHIIVVLTLTIPQIILAEAFLSFLGIGIQEPLVSWGFLMRDAQNLQTLGTHTWIMTPVIFIIVAVLGFNFLGDGLRDAADPYSIV</sequence>
<reference evidence="9" key="1">
    <citation type="submission" date="2019-09" db="EMBL/GenBank/DDBJ databases">
        <title>Characterisation of the sponge microbiome using genome-centric metagenomics.</title>
        <authorList>
            <person name="Engelberts J.P."/>
            <person name="Robbins S.J."/>
            <person name="De Goeij J.M."/>
            <person name="Aranda M."/>
            <person name="Bell S.C."/>
            <person name="Webster N.S."/>
        </authorList>
    </citation>
    <scope>NUCLEOTIDE SEQUENCE</scope>
    <source>
        <strain evidence="9">SB0661_bin_32</strain>
    </source>
</reference>
<proteinExistence type="inferred from homology"/>
<evidence type="ECO:0000256" key="5">
    <source>
        <dbReference type="ARBA" id="ARBA00022989"/>
    </source>
</evidence>
<dbReference type="EMBL" id="VXMH01000055">
    <property type="protein sequence ID" value="MYC95424.1"/>
    <property type="molecule type" value="Genomic_DNA"/>
</dbReference>
<evidence type="ECO:0000313" key="9">
    <source>
        <dbReference type="EMBL" id="MYC95424.1"/>
    </source>
</evidence>
<protein>
    <submittedName>
        <fullName evidence="9">ABC transporter permease</fullName>
    </submittedName>
</protein>
<comment type="subcellular location">
    <subcellularLocation>
        <location evidence="1 7">Cell membrane</location>
        <topology evidence="1 7">Multi-pass membrane protein</topology>
    </subcellularLocation>
</comment>
<dbReference type="InterPro" id="IPR035906">
    <property type="entry name" value="MetI-like_sf"/>
</dbReference>
<keyword evidence="4 7" id="KW-0812">Transmembrane</keyword>
<dbReference type="PANTHER" id="PTHR43386">
    <property type="entry name" value="OLIGOPEPTIDE TRANSPORT SYSTEM PERMEASE PROTEIN APPC"/>
    <property type="match status" value="1"/>
</dbReference>
<gene>
    <name evidence="9" type="ORF">F4X14_10665</name>
</gene>
<evidence type="ECO:0000256" key="1">
    <source>
        <dbReference type="ARBA" id="ARBA00004651"/>
    </source>
</evidence>
<dbReference type="Pfam" id="PF12911">
    <property type="entry name" value="OppC_N"/>
    <property type="match status" value="1"/>
</dbReference>
<dbReference type="Pfam" id="PF00528">
    <property type="entry name" value="BPD_transp_1"/>
    <property type="match status" value="1"/>
</dbReference>
<dbReference type="InterPro" id="IPR025966">
    <property type="entry name" value="OppC_N"/>
</dbReference>
<evidence type="ECO:0000256" key="3">
    <source>
        <dbReference type="ARBA" id="ARBA00022475"/>
    </source>
</evidence>
<dbReference type="GO" id="GO:0005886">
    <property type="term" value="C:plasma membrane"/>
    <property type="evidence" value="ECO:0007669"/>
    <property type="project" value="UniProtKB-SubCell"/>
</dbReference>
<feature type="transmembrane region" description="Helical" evidence="7">
    <location>
        <begin position="41"/>
        <end position="62"/>
    </location>
</feature>
<keyword evidence="5 7" id="KW-1133">Transmembrane helix</keyword>
<dbReference type="PANTHER" id="PTHR43386:SF1">
    <property type="entry name" value="D,D-DIPEPTIDE TRANSPORT SYSTEM PERMEASE PROTEIN DDPC-RELATED"/>
    <property type="match status" value="1"/>
</dbReference>
<evidence type="ECO:0000256" key="6">
    <source>
        <dbReference type="ARBA" id="ARBA00023136"/>
    </source>
</evidence>
<evidence type="ECO:0000256" key="4">
    <source>
        <dbReference type="ARBA" id="ARBA00022692"/>
    </source>
</evidence>
<dbReference type="InterPro" id="IPR050366">
    <property type="entry name" value="BP-dependent_transpt_permease"/>
</dbReference>
<dbReference type="GO" id="GO:0055085">
    <property type="term" value="P:transmembrane transport"/>
    <property type="evidence" value="ECO:0007669"/>
    <property type="project" value="InterPro"/>
</dbReference>
<evidence type="ECO:0000256" key="7">
    <source>
        <dbReference type="RuleBase" id="RU363032"/>
    </source>
</evidence>
<dbReference type="PROSITE" id="PS50928">
    <property type="entry name" value="ABC_TM1"/>
    <property type="match status" value="1"/>
</dbReference>
<comment type="caution">
    <text evidence="9">The sequence shown here is derived from an EMBL/GenBank/DDBJ whole genome shotgun (WGS) entry which is preliminary data.</text>
</comment>
<keyword evidence="6 7" id="KW-0472">Membrane</keyword>
<keyword evidence="2 7" id="KW-0813">Transport</keyword>
<dbReference type="Gene3D" id="1.10.3720.10">
    <property type="entry name" value="MetI-like"/>
    <property type="match status" value="1"/>
</dbReference>
<dbReference type="InterPro" id="IPR000515">
    <property type="entry name" value="MetI-like"/>
</dbReference>
<feature type="transmembrane region" description="Helical" evidence="7">
    <location>
        <begin position="211"/>
        <end position="231"/>
    </location>
</feature>
<feature type="domain" description="ABC transmembrane type-1" evidence="8">
    <location>
        <begin position="172"/>
        <end position="368"/>
    </location>
</feature>
<accession>A0A6B1D776</accession>
<feature type="transmembrane region" description="Helical" evidence="7">
    <location>
        <begin position="237"/>
        <end position="256"/>
    </location>
</feature>
<dbReference type="AlphaFoldDB" id="A0A6B1D776"/>
<comment type="similarity">
    <text evidence="7">Belongs to the binding-protein-dependent transport system permease family.</text>
</comment>
<evidence type="ECO:0000259" key="8">
    <source>
        <dbReference type="PROSITE" id="PS50928"/>
    </source>
</evidence>
<feature type="transmembrane region" description="Helical" evidence="7">
    <location>
        <begin position="299"/>
        <end position="324"/>
    </location>
</feature>
<evidence type="ECO:0000256" key="2">
    <source>
        <dbReference type="ARBA" id="ARBA00022448"/>
    </source>
</evidence>
<dbReference type="SUPFAM" id="SSF161098">
    <property type="entry name" value="MetI-like"/>
    <property type="match status" value="1"/>
</dbReference>
<feature type="transmembrane region" description="Helical" evidence="7">
    <location>
        <begin position="174"/>
        <end position="199"/>
    </location>
</feature>